<proteinExistence type="predicted"/>
<dbReference type="AlphaFoldDB" id="A0A7J6NKT3"/>
<reference evidence="1 2" key="1">
    <citation type="submission" date="2020-04" db="EMBL/GenBank/DDBJ databases">
        <title>Perkinsus olseni comparative genomics.</title>
        <authorList>
            <person name="Bogema D.R."/>
        </authorList>
    </citation>
    <scope>NUCLEOTIDE SEQUENCE [LARGE SCALE GENOMIC DNA]</scope>
    <source>
        <strain evidence="1">00978-12</strain>
    </source>
</reference>
<comment type="caution">
    <text evidence="1">The sequence shown here is derived from an EMBL/GenBank/DDBJ whole genome shotgun (WGS) entry which is preliminary data.</text>
</comment>
<name>A0A7J6NKT3_PEROL</name>
<protein>
    <submittedName>
        <fullName evidence="1">Uncharacterized protein</fullName>
    </submittedName>
</protein>
<dbReference type="Proteomes" id="UP000541610">
    <property type="component" value="Unassembled WGS sequence"/>
</dbReference>
<gene>
    <name evidence="1" type="ORF">FOZ60_007726</name>
</gene>
<accession>A0A7J6NKT3</accession>
<evidence type="ECO:0000313" key="1">
    <source>
        <dbReference type="EMBL" id="KAF4684512.1"/>
    </source>
</evidence>
<evidence type="ECO:0000313" key="2">
    <source>
        <dbReference type="Proteomes" id="UP000541610"/>
    </source>
</evidence>
<dbReference type="OrthoDB" id="10382909at2759"/>
<dbReference type="EMBL" id="JABANP010000308">
    <property type="protein sequence ID" value="KAF4684512.1"/>
    <property type="molecule type" value="Genomic_DNA"/>
</dbReference>
<organism evidence="1 2">
    <name type="scientific">Perkinsus olseni</name>
    <name type="common">Perkinsus atlanticus</name>
    <dbReference type="NCBI Taxonomy" id="32597"/>
    <lineage>
        <taxon>Eukaryota</taxon>
        <taxon>Sar</taxon>
        <taxon>Alveolata</taxon>
        <taxon>Perkinsozoa</taxon>
        <taxon>Perkinsea</taxon>
        <taxon>Perkinsida</taxon>
        <taxon>Perkinsidae</taxon>
        <taxon>Perkinsus</taxon>
    </lineage>
</organism>
<sequence length="350" mass="37817">MSFWNLERALQPCPNPARPNQGVVRAVQQLCCISTDEEIASSVVAEASSIVATVLSVSLPLVSLKAVIQACIEQPSQLQEGVLVALAAHALPRLDKEDLVVVAADAESVDRTLNAPILGAVVRELRRDGSKKLQSGLTCEEAADEIVKEISDGPWDAALTEAIISSGGFLSSASEDGIIERLVDSVYQHENINLAVKVAENTSLTAGVWWAFVGQLVKRYRSADKTADLLSFVTKSKYVVIRQLRALRSTSALPVLETFVSLDDSVLVNTCIDAVVRMSRALHSAATKRTVHWYTTSQTRYGQFEMWLQSGLSQQLDTLKPFQIKAFLSAVAGKPGGHLVLGGPPQGQNR</sequence>